<keyword evidence="3" id="KW-1185">Reference proteome</keyword>
<dbReference type="Proteomes" id="UP000191518">
    <property type="component" value="Unassembled WGS sequence"/>
</dbReference>
<evidence type="ECO:0000313" key="2">
    <source>
        <dbReference type="EMBL" id="OQE01250.1"/>
    </source>
</evidence>
<comment type="caution">
    <text evidence="2">The sequence shown here is derived from an EMBL/GenBank/DDBJ whole genome shotgun (WGS) entry which is preliminary data.</text>
</comment>
<proteinExistence type="predicted"/>
<evidence type="ECO:0000313" key="3">
    <source>
        <dbReference type="Proteomes" id="UP000191518"/>
    </source>
</evidence>
<feature type="coiled-coil region" evidence="1">
    <location>
        <begin position="9"/>
        <end position="45"/>
    </location>
</feature>
<keyword evidence="1" id="KW-0175">Coiled coil</keyword>
<dbReference type="STRING" id="29845.A0A1V6RI80"/>
<evidence type="ECO:0000256" key="1">
    <source>
        <dbReference type="SAM" id="Coils"/>
    </source>
</evidence>
<protein>
    <submittedName>
        <fullName evidence="2">Uncharacterized protein</fullName>
    </submittedName>
</protein>
<sequence>MSSLSDQAAKKIELKNRELQLQKRKLELDLEKHQLQVECDKTELEKQRFRIKQDEYKLKERIDKLEEIETEFETNGPDIIRLTISKKVRRAMAGTKESQLKCDDDMNALQRFRYERYVYEQDLNEKDDRLADLLDTETRLRELAQREQCLMEQLEQDPARFQQEIIDGQKEYILTEREWWIIRNSFSNGALERGFEYWRSHPRWYLHRVLREDCAGRGGCCGRDCGCCVDRKLGSHRKLAVGHCTIECGCCQKARGFELSEDEKRYLSIRYAVSQDGTSKKNFELKDLQLKNLELQRIHSQELMKDRTIRYEFPEGGVVEYERYINQDDGIPEDEAEFTDNECPVEEDPYYHRICQASIWGLVEGNFDKPYDLIDTHDLIEEPRYKQACESTWGLGGSNKESFSLVSHEDNNSMMTETDW</sequence>
<accession>A0A1V6RI80</accession>
<reference evidence="3" key="1">
    <citation type="journal article" date="2017" name="Nat. Microbiol.">
        <title>Global analysis of biosynthetic gene clusters reveals vast potential of secondary metabolite production in Penicillium species.</title>
        <authorList>
            <person name="Nielsen J.C."/>
            <person name="Grijseels S."/>
            <person name="Prigent S."/>
            <person name="Ji B."/>
            <person name="Dainat J."/>
            <person name="Nielsen K.F."/>
            <person name="Frisvad J.C."/>
            <person name="Workman M."/>
            <person name="Nielsen J."/>
        </authorList>
    </citation>
    <scope>NUCLEOTIDE SEQUENCE [LARGE SCALE GENOMIC DNA]</scope>
    <source>
        <strain evidence="3">IBT 29486</strain>
    </source>
</reference>
<gene>
    <name evidence="2" type="ORF">PENVUL_c043G01307</name>
</gene>
<dbReference type="AlphaFoldDB" id="A0A1V6RI80"/>
<organism evidence="2 3">
    <name type="scientific">Penicillium vulpinum</name>
    <dbReference type="NCBI Taxonomy" id="29845"/>
    <lineage>
        <taxon>Eukaryota</taxon>
        <taxon>Fungi</taxon>
        <taxon>Dikarya</taxon>
        <taxon>Ascomycota</taxon>
        <taxon>Pezizomycotina</taxon>
        <taxon>Eurotiomycetes</taxon>
        <taxon>Eurotiomycetidae</taxon>
        <taxon>Eurotiales</taxon>
        <taxon>Aspergillaceae</taxon>
        <taxon>Penicillium</taxon>
    </lineage>
</organism>
<name>A0A1V6RI80_9EURO</name>
<dbReference type="EMBL" id="MDYP01000043">
    <property type="protein sequence ID" value="OQE01250.1"/>
    <property type="molecule type" value="Genomic_DNA"/>
</dbReference>
<dbReference type="OrthoDB" id="4440408at2759"/>